<evidence type="ECO:0000313" key="3">
    <source>
        <dbReference type="EMBL" id="AUH32294.1"/>
    </source>
</evidence>
<dbReference type="RefSeq" id="WP_101458972.1">
    <property type="nucleotide sequence ID" value="NZ_CP025408.1"/>
</dbReference>
<dbReference type="Pfam" id="PF00582">
    <property type="entry name" value="Usp"/>
    <property type="match status" value="1"/>
</dbReference>
<sequence>MFERILVPYDGSVGAERALEKASALAKLTGAALTILTVYRHHAMLEASLSMVRGASQPGHLDDAMRGAARDAADYAKSHAKDAGVENVSAFIKAGQPARTIIAFAKEKGHDLIVVGSRGLGSTEGYLLGSVSHKVTGLADCPVMVV</sequence>
<accession>A0A2K9ESV9</accession>
<dbReference type="InterPro" id="IPR014729">
    <property type="entry name" value="Rossmann-like_a/b/a_fold"/>
</dbReference>
<dbReference type="PANTHER" id="PTHR46268">
    <property type="entry name" value="STRESS RESPONSE PROTEIN NHAX"/>
    <property type="match status" value="1"/>
</dbReference>
<organism evidence="3 4">
    <name type="scientific">Paracoccus tegillarcae</name>
    <dbReference type="NCBI Taxonomy" id="1529068"/>
    <lineage>
        <taxon>Bacteria</taxon>
        <taxon>Pseudomonadati</taxon>
        <taxon>Pseudomonadota</taxon>
        <taxon>Alphaproteobacteria</taxon>
        <taxon>Rhodobacterales</taxon>
        <taxon>Paracoccaceae</taxon>
        <taxon>Paracoccus</taxon>
    </lineage>
</organism>
<gene>
    <name evidence="3" type="ORF">CUV01_01785</name>
</gene>
<evidence type="ECO:0000313" key="4">
    <source>
        <dbReference type="Proteomes" id="UP000233742"/>
    </source>
</evidence>
<dbReference type="InterPro" id="IPR006015">
    <property type="entry name" value="Universal_stress_UspA"/>
</dbReference>
<dbReference type="OrthoDB" id="5564966at2"/>
<dbReference type="PRINTS" id="PR01438">
    <property type="entry name" value="UNVRSLSTRESS"/>
</dbReference>
<reference evidence="3 4" key="1">
    <citation type="submission" date="2017-12" db="EMBL/GenBank/DDBJ databases">
        <authorList>
            <person name="Hurst M.R.H."/>
        </authorList>
    </citation>
    <scope>NUCLEOTIDE SEQUENCE [LARGE SCALE GENOMIC DNA]</scope>
    <source>
        <strain evidence="3 4">BM15</strain>
    </source>
</reference>
<dbReference type="PANTHER" id="PTHR46268:SF6">
    <property type="entry name" value="UNIVERSAL STRESS PROTEIN UP12"/>
    <property type="match status" value="1"/>
</dbReference>
<dbReference type="EMBL" id="CP025408">
    <property type="protein sequence ID" value="AUH32294.1"/>
    <property type="molecule type" value="Genomic_DNA"/>
</dbReference>
<feature type="domain" description="UspA" evidence="2">
    <location>
        <begin position="1"/>
        <end position="146"/>
    </location>
</feature>
<dbReference type="KEGG" id="paro:CUV01_01785"/>
<evidence type="ECO:0000259" key="2">
    <source>
        <dbReference type="Pfam" id="PF00582"/>
    </source>
</evidence>
<keyword evidence="4" id="KW-1185">Reference proteome</keyword>
<dbReference type="AlphaFoldDB" id="A0A2K9ESV9"/>
<evidence type="ECO:0000256" key="1">
    <source>
        <dbReference type="ARBA" id="ARBA00008791"/>
    </source>
</evidence>
<comment type="similarity">
    <text evidence="1">Belongs to the universal stress protein A family.</text>
</comment>
<name>A0A2K9ESV9_9RHOB</name>
<dbReference type="Proteomes" id="UP000233742">
    <property type="component" value="Chromosome"/>
</dbReference>
<proteinExistence type="inferred from homology"/>
<dbReference type="InterPro" id="IPR006016">
    <property type="entry name" value="UspA"/>
</dbReference>
<dbReference type="Gene3D" id="3.40.50.620">
    <property type="entry name" value="HUPs"/>
    <property type="match status" value="1"/>
</dbReference>
<protein>
    <submittedName>
        <fullName evidence="3">Universal stress protein UspA</fullName>
    </submittedName>
</protein>
<dbReference type="SUPFAM" id="SSF52402">
    <property type="entry name" value="Adenine nucleotide alpha hydrolases-like"/>
    <property type="match status" value="1"/>
</dbReference>
<dbReference type="CDD" id="cd00293">
    <property type="entry name" value="USP-like"/>
    <property type="match status" value="1"/>
</dbReference>